<accession>A0A9N9BCT7</accession>
<name>A0A9N9BCT7_9GLOM</name>
<evidence type="ECO:0000256" key="1">
    <source>
        <dbReference type="SAM" id="MobiDB-lite"/>
    </source>
</evidence>
<comment type="caution">
    <text evidence="2">The sequence shown here is derived from an EMBL/GenBank/DDBJ whole genome shotgun (WGS) entry which is preliminary data.</text>
</comment>
<sequence>MAPLPRGWSNRGQNPDGKTQDNEGKPDCVIESGKNVDTRVTTTTEKELT</sequence>
<reference evidence="2" key="1">
    <citation type="submission" date="2021-06" db="EMBL/GenBank/DDBJ databases">
        <authorList>
            <person name="Kallberg Y."/>
            <person name="Tangrot J."/>
            <person name="Rosling A."/>
        </authorList>
    </citation>
    <scope>NUCLEOTIDE SEQUENCE</scope>
    <source>
        <strain evidence="2">BR232B</strain>
    </source>
</reference>
<dbReference type="AlphaFoldDB" id="A0A9N9BCT7"/>
<protein>
    <submittedName>
        <fullName evidence="2">3210_t:CDS:1</fullName>
    </submittedName>
</protein>
<proteinExistence type="predicted"/>
<dbReference type="EMBL" id="CAJVPI010000695">
    <property type="protein sequence ID" value="CAG8563527.1"/>
    <property type="molecule type" value="Genomic_DNA"/>
</dbReference>
<dbReference type="Proteomes" id="UP000789739">
    <property type="component" value="Unassembled WGS sequence"/>
</dbReference>
<organism evidence="2 3">
    <name type="scientific">Paraglomus brasilianum</name>
    <dbReference type="NCBI Taxonomy" id="144538"/>
    <lineage>
        <taxon>Eukaryota</taxon>
        <taxon>Fungi</taxon>
        <taxon>Fungi incertae sedis</taxon>
        <taxon>Mucoromycota</taxon>
        <taxon>Glomeromycotina</taxon>
        <taxon>Glomeromycetes</taxon>
        <taxon>Paraglomerales</taxon>
        <taxon>Paraglomeraceae</taxon>
        <taxon>Paraglomus</taxon>
    </lineage>
</organism>
<feature type="compositionally biased region" description="Basic and acidic residues" evidence="1">
    <location>
        <begin position="18"/>
        <end position="28"/>
    </location>
</feature>
<evidence type="ECO:0000313" key="3">
    <source>
        <dbReference type="Proteomes" id="UP000789739"/>
    </source>
</evidence>
<gene>
    <name evidence="2" type="ORF">PBRASI_LOCUS5717</name>
</gene>
<feature type="region of interest" description="Disordered" evidence="1">
    <location>
        <begin position="1"/>
        <end position="49"/>
    </location>
</feature>
<keyword evidence="3" id="KW-1185">Reference proteome</keyword>
<evidence type="ECO:0000313" key="2">
    <source>
        <dbReference type="EMBL" id="CAG8563527.1"/>
    </source>
</evidence>